<feature type="compositionally biased region" description="Basic and acidic residues" evidence="1">
    <location>
        <begin position="205"/>
        <end position="217"/>
    </location>
</feature>
<sequence length="226" mass="24764">MRGIPTSVEDSQRWRLGRAICAVVGEDWTGSNPPVHNWNKCYLVFFAGGSDPKSAIGGSDTLIVSLNTITGGLQVKYINGSIHKGANMTPTRAAHIGLLRGLRTCQRHERGPVHVVGDNAVVIRQYATRTPPGAKSISGSYWKNRRMADAIGVRSWTSQPREYNRTSHKLAQVARTTGADAEWAEHQGPALGQKWAAITNNAPRDTAEWRQQHRAQDSSDSDMPTV</sequence>
<name>A0A6A3VGL7_9STRA</name>
<dbReference type="InterPro" id="IPR002156">
    <property type="entry name" value="RNaseH_domain"/>
</dbReference>
<comment type="caution">
    <text evidence="3">The sequence shown here is derived from an EMBL/GenBank/DDBJ whole genome shotgun (WGS) entry which is preliminary data.</text>
</comment>
<dbReference type="GO" id="GO:0004523">
    <property type="term" value="F:RNA-DNA hybrid ribonuclease activity"/>
    <property type="evidence" value="ECO:0007669"/>
    <property type="project" value="InterPro"/>
</dbReference>
<dbReference type="Proteomes" id="UP000440367">
    <property type="component" value="Unassembled WGS sequence"/>
</dbReference>
<feature type="region of interest" description="Disordered" evidence="1">
    <location>
        <begin position="205"/>
        <end position="226"/>
    </location>
</feature>
<evidence type="ECO:0000313" key="3">
    <source>
        <dbReference type="EMBL" id="KAE9165548.1"/>
    </source>
</evidence>
<dbReference type="InterPro" id="IPR036397">
    <property type="entry name" value="RNaseH_sf"/>
</dbReference>
<dbReference type="Gene3D" id="3.30.420.10">
    <property type="entry name" value="Ribonuclease H-like superfamily/Ribonuclease H"/>
    <property type="match status" value="1"/>
</dbReference>
<dbReference type="Pfam" id="PF13456">
    <property type="entry name" value="RVT_3"/>
    <property type="match status" value="1"/>
</dbReference>
<proteinExistence type="predicted"/>
<reference evidence="3 4" key="1">
    <citation type="submission" date="2018-08" db="EMBL/GenBank/DDBJ databases">
        <title>Genomic investigation of the strawberry pathogen Phytophthora fragariae indicates pathogenicity is determined by transcriptional variation in three key races.</title>
        <authorList>
            <person name="Adams T.M."/>
            <person name="Armitage A.D."/>
            <person name="Sobczyk M.K."/>
            <person name="Bates H.J."/>
            <person name="Dunwell J.M."/>
            <person name="Nellist C.F."/>
            <person name="Harrison R.J."/>
        </authorList>
    </citation>
    <scope>NUCLEOTIDE SEQUENCE [LARGE SCALE GENOMIC DNA]</scope>
    <source>
        <strain evidence="3 4">BC-1</strain>
    </source>
</reference>
<evidence type="ECO:0000256" key="1">
    <source>
        <dbReference type="SAM" id="MobiDB-lite"/>
    </source>
</evidence>
<evidence type="ECO:0000259" key="2">
    <source>
        <dbReference type="Pfam" id="PF13456"/>
    </source>
</evidence>
<dbReference type="AlphaFoldDB" id="A0A6A3VGL7"/>
<dbReference type="GO" id="GO:0003676">
    <property type="term" value="F:nucleic acid binding"/>
    <property type="evidence" value="ECO:0007669"/>
    <property type="project" value="InterPro"/>
</dbReference>
<gene>
    <name evidence="3" type="ORF">PF002_g31341</name>
</gene>
<protein>
    <recommendedName>
        <fullName evidence="2">RNase H type-1 domain-containing protein</fullName>
    </recommendedName>
</protein>
<dbReference type="EMBL" id="QXGD01005618">
    <property type="protein sequence ID" value="KAE9165548.1"/>
    <property type="molecule type" value="Genomic_DNA"/>
</dbReference>
<feature type="domain" description="RNase H type-1" evidence="2">
    <location>
        <begin position="84"/>
        <end position="173"/>
    </location>
</feature>
<organism evidence="3 4">
    <name type="scientific">Phytophthora fragariae</name>
    <dbReference type="NCBI Taxonomy" id="53985"/>
    <lineage>
        <taxon>Eukaryota</taxon>
        <taxon>Sar</taxon>
        <taxon>Stramenopiles</taxon>
        <taxon>Oomycota</taxon>
        <taxon>Peronosporomycetes</taxon>
        <taxon>Peronosporales</taxon>
        <taxon>Peronosporaceae</taxon>
        <taxon>Phytophthora</taxon>
    </lineage>
</organism>
<accession>A0A6A3VGL7</accession>
<evidence type="ECO:0000313" key="4">
    <source>
        <dbReference type="Proteomes" id="UP000440367"/>
    </source>
</evidence>